<keyword evidence="2" id="KW-1185">Reference proteome</keyword>
<name>A0A498SAI8_ACAVI</name>
<dbReference type="EMBL" id="UPTC01000025">
    <property type="protein sequence ID" value="VBB25583.1"/>
    <property type="molecule type" value="Genomic_DNA"/>
</dbReference>
<proteinExistence type="predicted"/>
<gene>
    <name evidence="1" type="ORF">NAV_LOCUS413</name>
</gene>
<reference evidence="1 2" key="1">
    <citation type="submission" date="2018-08" db="EMBL/GenBank/DDBJ databases">
        <authorList>
            <person name="Laetsch R D."/>
            <person name="Stevens L."/>
            <person name="Kumar S."/>
            <person name="Blaxter L. M."/>
        </authorList>
    </citation>
    <scope>NUCLEOTIDE SEQUENCE [LARGE SCALE GENOMIC DNA]</scope>
</reference>
<accession>A0A498SAI8</accession>
<protein>
    <submittedName>
        <fullName evidence="1">Uncharacterized protein</fullName>
    </submittedName>
</protein>
<evidence type="ECO:0000313" key="1">
    <source>
        <dbReference type="EMBL" id="VBB25583.1"/>
    </source>
</evidence>
<sequence>MIKEFGHTHQKYGFRLRHFCHHEGKAFIEDDSLFQASANGTGGTFIAFLSFDAFGTNEQIAVVNCAGNSRWQRIFTIGQLLSSADKTND</sequence>
<evidence type="ECO:0000313" key="2">
    <source>
        <dbReference type="Proteomes" id="UP000276991"/>
    </source>
</evidence>
<dbReference type="Proteomes" id="UP000276991">
    <property type="component" value="Unassembled WGS sequence"/>
</dbReference>
<dbReference type="AlphaFoldDB" id="A0A498SAI8"/>
<organism evidence="1 2">
    <name type="scientific">Acanthocheilonema viteae</name>
    <name type="common">Filarial nematode worm</name>
    <name type="synonym">Dipetalonema viteae</name>
    <dbReference type="NCBI Taxonomy" id="6277"/>
    <lineage>
        <taxon>Eukaryota</taxon>
        <taxon>Metazoa</taxon>
        <taxon>Ecdysozoa</taxon>
        <taxon>Nematoda</taxon>
        <taxon>Chromadorea</taxon>
        <taxon>Rhabditida</taxon>
        <taxon>Spirurina</taxon>
        <taxon>Spiruromorpha</taxon>
        <taxon>Filarioidea</taxon>
        <taxon>Onchocercidae</taxon>
        <taxon>Acanthocheilonema</taxon>
    </lineage>
</organism>